<keyword evidence="2" id="KW-1185">Reference proteome</keyword>
<sequence>MDAHLALYRAEPPKRVGWMTPLQSEPADGVYSSGAGCSRRHSVSIVLSELILGLRSSQNRQTVCIVLVLVVADVTASLSSYRN</sequence>
<dbReference type="AlphaFoldDB" id="A0AAE1D2L8"/>
<comment type="caution">
    <text evidence="1">The sequence shown here is derived from an EMBL/GenBank/DDBJ whole genome shotgun (WGS) entry which is preliminary data.</text>
</comment>
<accession>A0AAE1D2L8</accession>
<proteinExistence type="predicted"/>
<name>A0AAE1D2L8_9GAST</name>
<organism evidence="1 2">
    <name type="scientific">Elysia crispata</name>
    <name type="common">lettuce slug</name>
    <dbReference type="NCBI Taxonomy" id="231223"/>
    <lineage>
        <taxon>Eukaryota</taxon>
        <taxon>Metazoa</taxon>
        <taxon>Spiralia</taxon>
        <taxon>Lophotrochozoa</taxon>
        <taxon>Mollusca</taxon>
        <taxon>Gastropoda</taxon>
        <taxon>Heterobranchia</taxon>
        <taxon>Euthyneura</taxon>
        <taxon>Panpulmonata</taxon>
        <taxon>Sacoglossa</taxon>
        <taxon>Placobranchoidea</taxon>
        <taxon>Plakobranchidae</taxon>
        <taxon>Elysia</taxon>
    </lineage>
</organism>
<dbReference type="Proteomes" id="UP001283361">
    <property type="component" value="Unassembled WGS sequence"/>
</dbReference>
<gene>
    <name evidence="1" type="ORF">RRG08_050936</name>
</gene>
<dbReference type="EMBL" id="JAWDGP010005682">
    <property type="protein sequence ID" value="KAK3754274.1"/>
    <property type="molecule type" value="Genomic_DNA"/>
</dbReference>
<evidence type="ECO:0000313" key="1">
    <source>
        <dbReference type="EMBL" id="KAK3754274.1"/>
    </source>
</evidence>
<reference evidence="1" key="1">
    <citation type="journal article" date="2023" name="G3 (Bethesda)">
        <title>A reference genome for the long-term kleptoplast-retaining sea slug Elysia crispata morphotype clarki.</title>
        <authorList>
            <person name="Eastman K.E."/>
            <person name="Pendleton A.L."/>
            <person name="Shaikh M.A."/>
            <person name="Suttiyut T."/>
            <person name="Ogas R."/>
            <person name="Tomko P."/>
            <person name="Gavelis G."/>
            <person name="Widhalm J.R."/>
            <person name="Wisecaver J.H."/>
        </authorList>
    </citation>
    <scope>NUCLEOTIDE SEQUENCE</scope>
    <source>
        <strain evidence="1">ECLA1</strain>
    </source>
</reference>
<evidence type="ECO:0000313" key="2">
    <source>
        <dbReference type="Proteomes" id="UP001283361"/>
    </source>
</evidence>
<protein>
    <submittedName>
        <fullName evidence="1">Uncharacterized protein</fullName>
    </submittedName>
</protein>